<feature type="region of interest" description="Disordered" evidence="10">
    <location>
        <begin position="134"/>
        <end position="201"/>
    </location>
</feature>
<evidence type="ECO:0000256" key="7">
    <source>
        <dbReference type="ARBA" id="ARBA00023128"/>
    </source>
</evidence>
<keyword evidence="9" id="KW-1135">Mitochondrion nucleoid</keyword>
<dbReference type="InterPro" id="IPR009446">
    <property type="entry name" value="Mgm101"/>
</dbReference>
<dbReference type="RefSeq" id="XP_028475667.1">
    <property type="nucleotide sequence ID" value="XM_028623693.1"/>
</dbReference>
<evidence type="ECO:0000256" key="1">
    <source>
        <dbReference type="ARBA" id="ARBA00004436"/>
    </source>
</evidence>
<keyword evidence="8" id="KW-0234">DNA repair</keyword>
<dbReference type="PANTHER" id="PTHR31404">
    <property type="entry name" value="MITOCHONDRIAL GENOME MAINTENANCE PROTEIN MGM101"/>
    <property type="match status" value="1"/>
</dbReference>
<organism evidence="11 12">
    <name type="scientific">Apiotrichum porosum</name>
    <dbReference type="NCBI Taxonomy" id="105984"/>
    <lineage>
        <taxon>Eukaryota</taxon>
        <taxon>Fungi</taxon>
        <taxon>Dikarya</taxon>
        <taxon>Basidiomycota</taxon>
        <taxon>Agaricomycotina</taxon>
        <taxon>Tremellomycetes</taxon>
        <taxon>Trichosporonales</taxon>
        <taxon>Trichosporonaceae</taxon>
        <taxon>Apiotrichum</taxon>
    </lineage>
</organism>
<accession>A0A427XQ60</accession>
<keyword evidence="12" id="KW-1185">Reference proteome</keyword>
<evidence type="ECO:0000256" key="2">
    <source>
        <dbReference type="ARBA" id="ARBA00007053"/>
    </source>
</evidence>
<evidence type="ECO:0000256" key="3">
    <source>
        <dbReference type="ARBA" id="ARBA00013628"/>
    </source>
</evidence>
<reference evidence="11 12" key="1">
    <citation type="submission" date="2018-11" db="EMBL/GenBank/DDBJ databases">
        <title>Genome sequence of Apiotrichum porosum DSM 27194.</title>
        <authorList>
            <person name="Aliyu H."/>
            <person name="Gorte O."/>
            <person name="Ochsenreither K."/>
        </authorList>
    </citation>
    <scope>NUCLEOTIDE SEQUENCE [LARGE SCALE GENOMIC DNA]</scope>
    <source>
        <strain evidence="11 12">DSM 27194</strain>
    </source>
</reference>
<sequence>MSASIRRAPALVRAISTSAIRSAAAAPASSTQASGSTYYKSRYARAPSSSAAAASSATPAAVAGQAAPASSPARRTAYTRAPAAATAKAAPAPAPAAAQPAPAAVSFAEAAFDDFDDADFRLPDQQIEDYAHLQRKPAPAPAPAAAAPASSTAGATSYAARRNLPAASPPLTTLPDAKYTPLPSAPGPSTPPAGSGQLGNTVIMDGYVFNGGNPNPVPESTRMPGEMVTDDWTTSFRGLSERPFDREVAEALLRPLHPDDVEIKPDGLLYLPEIKYRRTLNAAFGPGGWGMAPRGETHIGPRIVSREWGLVCLGRLVAIARGEQEYFDPSGVPTATEACKSNALMRCCKDLGIGSELWDPRFIREFKAKNCVEAMVEHVTQKRKRKLWRKKDQKFEYPYKEISAFSK</sequence>
<proteinExistence type="inferred from homology"/>
<evidence type="ECO:0000256" key="10">
    <source>
        <dbReference type="SAM" id="MobiDB-lite"/>
    </source>
</evidence>
<comment type="caution">
    <text evidence="11">The sequence shown here is derived from an EMBL/GenBank/DDBJ whole genome shotgun (WGS) entry which is preliminary data.</text>
</comment>
<evidence type="ECO:0000256" key="4">
    <source>
        <dbReference type="ARBA" id="ARBA00022763"/>
    </source>
</evidence>
<keyword evidence="6" id="KW-0238">DNA-binding</keyword>
<dbReference type="GO" id="GO:0036297">
    <property type="term" value="P:interstrand cross-link repair"/>
    <property type="evidence" value="ECO:0007669"/>
    <property type="project" value="TreeGrafter"/>
</dbReference>
<evidence type="ECO:0000256" key="9">
    <source>
        <dbReference type="ARBA" id="ARBA00023271"/>
    </source>
</evidence>
<keyword evidence="5" id="KW-0809">Transit peptide</keyword>
<keyword evidence="4" id="KW-0227">DNA damage</keyword>
<protein>
    <recommendedName>
        <fullName evidence="3">Mitochondrial genome maintenance protein MGM101</fullName>
    </recommendedName>
</protein>
<keyword evidence="7" id="KW-0496">Mitochondrion</keyword>
<dbReference type="GeneID" id="39592920"/>
<gene>
    <name evidence="11" type="ORF">EHS24_008377</name>
</gene>
<evidence type="ECO:0000256" key="5">
    <source>
        <dbReference type="ARBA" id="ARBA00022946"/>
    </source>
</evidence>
<dbReference type="GO" id="GO:0000725">
    <property type="term" value="P:recombinational repair"/>
    <property type="evidence" value="ECO:0007669"/>
    <property type="project" value="TreeGrafter"/>
</dbReference>
<dbReference type="EMBL" id="RSCE01000007">
    <property type="protein sequence ID" value="RSH80948.1"/>
    <property type="molecule type" value="Genomic_DNA"/>
</dbReference>
<dbReference type="Proteomes" id="UP000279236">
    <property type="component" value="Unassembled WGS sequence"/>
</dbReference>
<comment type="similarity">
    <text evidence="2">Belongs to the MGM101 family.</text>
</comment>
<dbReference type="AlphaFoldDB" id="A0A427XQ60"/>
<comment type="subcellular location">
    <subcellularLocation>
        <location evidence="1">Mitochondrion matrix</location>
        <location evidence="1">Mitochondrion nucleoid</location>
    </subcellularLocation>
</comment>
<evidence type="ECO:0000256" key="8">
    <source>
        <dbReference type="ARBA" id="ARBA00023204"/>
    </source>
</evidence>
<dbReference type="GO" id="GO:0003697">
    <property type="term" value="F:single-stranded DNA binding"/>
    <property type="evidence" value="ECO:0007669"/>
    <property type="project" value="InterPro"/>
</dbReference>
<dbReference type="STRING" id="105984.A0A427XQ60"/>
<dbReference type="GO" id="GO:0000262">
    <property type="term" value="C:mitochondrial chromosome"/>
    <property type="evidence" value="ECO:0007669"/>
    <property type="project" value="InterPro"/>
</dbReference>
<evidence type="ECO:0000313" key="12">
    <source>
        <dbReference type="Proteomes" id="UP000279236"/>
    </source>
</evidence>
<dbReference type="Pfam" id="PF06420">
    <property type="entry name" value="Mgm101p"/>
    <property type="match status" value="1"/>
</dbReference>
<feature type="region of interest" description="Disordered" evidence="10">
    <location>
        <begin position="65"/>
        <end position="84"/>
    </location>
</feature>
<dbReference type="PANTHER" id="PTHR31404:SF0">
    <property type="entry name" value="MITOCHONDRIAL GENOME MAINTENANCE PROTEIN MGM101"/>
    <property type="match status" value="1"/>
</dbReference>
<dbReference type="OrthoDB" id="17164at2759"/>
<name>A0A427XQ60_9TREE</name>
<feature type="compositionally biased region" description="Low complexity" evidence="10">
    <location>
        <begin position="143"/>
        <end position="175"/>
    </location>
</feature>
<evidence type="ECO:0000313" key="11">
    <source>
        <dbReference type="EMBL" id="RSH80948.1"/>
    </source>
</evidence>
<evidence type="ECO:0000256" key="6">
    <source>
        <dbReference type="ARBA" id="ARBA00023125"/>
    </source>
</evidence>